<evidence type="ECO:0000313" key="1">
    <source>
        <dbReference type="EMBL" id="JAH77387.1"/>
    </source>
</evidence>
<reference evidence="1" key="1">
    <citation type="submission" date="2014-11" db="EMBL/GenBank/DDBJ databases">
        <authorList>
            <person name="Amaro Gonzalez C."/>
        </authorList>
    </citation>
    <scope>NUCLEOTIDE SEQUENCE</scope>
</reference>
<protein>
    <submittedName>
        <fullName evidence="1">Uncharacterized protein</fullName>
    </submittedName>
</protein>
<name>A0A0E9VH39_ANGAN</name>
<organism evidence="1">
    <name type="scientific">Anguilla anguilla</name>
    <name type="common">European freshwater eel</name>
    <name type="synonym">Muraena anguilla</name>
    <dbReference type="NCBI Taxonomy" id="7936"/>
    <lineage>
        <taxon>Eukaryota</taxon>
        <taxon>Metazoa</taxon>
        <taxon>Chordata</taxon>
        <taxon>Craniata</taxon>
        <taxon>Vertebrata</taxon>
        <taxon>Euteleostomi</taxon>
        <taxon>Actinopterygii</taxon>
        <taxon>Neopterygii</taxon>
        <taxon>Teleostei</taxon>
        <taxon>Anguilliformes</taxon>
        <taxon>Anguillidae</taxon>
        <taxon>Anguilla</taxon>
    </lineage>
</organism>
<dbReference type="AlphaFoldDB" id="A0A0E9VH39"/>
<reference evidence="1" key="2">
    <citation type="journal article" date="2015" name="Fish Shellfish Immunol.">
        <title>Early steps in the European eel (Anguilla anguilla)-Vibrio vulnificus interaction in the gills: Role of the RtxA13 toxin.</title>
        <authorList>
            <person name="Callol A."/>
            <person name="Pajuelo D."/>
            <person name="Ebbesson L."/>
            <person name="Teles M."/>
            <person name="MacKenzie S."/>
            <person name="Amaro C."/>
        </authorList>
    </citation>
    <scope>NUCLEOTIDE SEQUENCE</scope>
</reference>
<proteinExistence type="predicted"/>
<accession>A0A0E9VH39</accession>
<dbReference type="EMBL" id="GBXM01031190">
    <property type="protein sequence ID" value="JAH77387.1"/>
    <property type="molecule type" value="Transcribed_RNA"/>
</dbReference>
<sequence>MGMERADGPNGLHSSVPPVLTSSWGYAVMWLNTSRDMNWCESDFIDL</sequence>